<keyword evidence="1" id="KW-0472">Membrane</keyword>
<feature type="transmembrane region" description="Helical" evidence="1">
    <location>
        <begin position="81"/>
        <end position="103"/>
    </location>
</feature>
<dbReference type="Proteomes" id="UP000570517">
    <property type="component" value="Unassembled WGS sequence"/>
</dbReference>
<feature type="transmembrane region" description="Helical" evidence="1">
    <location>
        <begin position="115"/>
        <end position="134"/>
    </location>
</feature>
<keyword evidence="3" id="KW-1185">Reference proteome</keyword>
<evidence type="ECO:0000313" key="3">
    <source>
        <dbReference type="Proteomes" id="UP000570517"/>
    </source>
</evidence>
<organism evidence="2 3">
    <name type="scientific">Mycolicibacterium hippocampi</name>
    <dbReference type="NCBI Taxonomy" id="659824"/>
    <lineage>
        <taxon>Bacteria</taxon>
        <taxon>Bacillati</taxon>
        <taxon>Actinomycetota</taxon>
        <taxon>Actinomycetes</taxon>
        <taxon>Mycobacteriales</taxon>
        <taxon>Mycobacteriaceae</taxon>
        <taxon>Mycolicibacterium</taxon>
    </lineage>
</organism>
<dbReference type="AlphaFoldDB" id="A0A850PF10"/>
<protein>
    <submittedName>
        <fullName evidence="2">Uncharacterized protein</fullName>
    </submittedName>
</protein>
<sequence length="243" mass="27569">MRLVSNLAAFGFLPACGIFFLWWGLAEIVDGKGLSGAIASIFAVGIFGFSAQWAVMRWMAEPRGQFNSVGTTIRPRKLFDALSMIWIGAAVLAAVLYVAFAPFGHVDMPTYRSSTPWMMVFILVTGVATLWRMIAHGGDCYLRLTPDSCEVWNGPWLAFRRANWEDIKQIQDHPVRRKLRGRELIVLVLPEGRSATLLSDCVTGNSDPLRDWVRFYWQHPECRDELVDGRALQRLDDKKFTRE</sequence>
<name>A0A850PF10_9MYCO</name>
<evidence type="ECO:0000313" key="2">
    <source>
        <dbReference type="EMBL" id="NVN49039.1"/>
    </source>
</evidence>
<reference evidence="2 3" key="1">
    <citation type="submission" date="2020-05" db="EMBL/GenBank/DDBJ databases">
        <title>Draft genome sequence of Mycobacterium hippocampi DL, isolated from European seabass, Dicentrarchus labrax, reared in fish farms.</title>
        <authorList>
            <person name="Stathopoulou P."/>
            <person name="Asimakis E."/>
            <person name="Tzokas K."/>
            <person name="Batargias C."/>
            <person name="Tsiamis G."/>
        </authorList>
    </citation>
    <scope>NUCLEOTIDE SEQUENCE [LARGE SCALE GENOMIC DNA]</scope>
    <source>
        <strain evidence="2 3">DL</strain>
    </source>
</reference>
<feature type="transmembrane region" description="Helical" evidence="1">
    <location>
        <begin position="7"/>
        <end position="25"/>
    </location>
</feature>
<keyword evidence="1" id="KW-0812">Transmembrane</keyword>
<accession>A0A850PF10</accession>
<feature type="transmembrane region" description="Helical" evidence="1">
    <location>
        <begin position="37"/>
        <end position="60"/>
    </location>
</feature>
<gene>
    <name evidence="2" type="ORF">HLY00_647</name>
</gene>
<evidence type="ECO:0000256" key="1">
    <source>
        <dbReference type="SAM" id="Phobius"/>
    </source>
</evidence>
<keyword evidence="1" id="KW-1133">Transmembrane helix</keyword>
<proteinExistence type="predicted"/>
<comment type="caution">
    <text evidence="2">The sequence shown here is derived from an EMBL/GenBank/DDBJ whole genome shotgun (WGS) entry which is preliminary data.</text>
</comment>
<dbReference type="EMBL" id="JABFYL010000009">
    <property type="protein sequence ID" value="NVN49039.1"/>
    <property type="molecule type" value="Genomic_DNA"/>
</dbReference>